<keyword evidence="5" id="KW-0472">Membrane</keyword>
<keyword evidence="4" id="KW-0326">Glycosidase</keyword>
<evidence type="ECO:0000256" key="2">
    <source>
        <dbReference type="ARBA" id="ARBA00023180"/>
    </source>
</evidence>
<evidence type="ECO:0000259" key="7">
    <source>
        <dbReference type="Pfam" id="PF13802"/>
    </source>
</evidence>
<feature type="transmembrane region" description="Helical" evidence="5">
    <location>
        <begin position="12"/>
        <end position="31"/>
    </location>
</feature>
<proteinExistence type="inferred from homology"/>
<comment type="caution">
    <text evidence="8">The sequence shown here is derived from an EMBL/GenBank/DDBJ whole genome shotgun (WGS) entry which is preliminary data.</text>
</comment>
<dbReference type="GO" id="GO:0004553">
    <property type="term" value="F:hydrolase activity, hydrolyzing O-glycosyl compounds"/>
    <property type="evidence" value="ECO:0007669"/>
    <property type="project" value="InterPro"/>
</dbReference>
<accession>A0A2G2ZG67</accession>
<dbReference type="InterPro" id="IPR011013">
    <property type="entry name" value="Gal_mutarotase_sf_dom"/>
</dbReference>
<sequence>MNTDKSIKSCTIIVLSNFLLYFTLLVQLLALKTNSEPIGYGYIVRSKDVDSSGRISTASLQLIKGSSVYGPDIQNLSLTVGFETKDRLRVRITDADHERWEVPQEFIPRETHSSLRNSLLGKFSSNEDTHYIHTNTISDLSFTLYNTTPFGFTITRRSSGDVLFDTSPKNGSPDTFLIFKDQYLQLSSSLPANRSSIYGLGEHTKRTFKLKHNQTLTLWNADIPSLNVDVNLYGSHPFYMDVRITYKVIGGVIDLYFFAGPVPESVMEQYTELIGRPAPMPYWSFDRLTYCFHAIYCELLATGFHQCRYGYKDITDVRNVVAGYAKAQIPLEVMWTDIDYIDGYKDFTWRHVS</sequence>
<dbReference type="Gene3D" id="3.20.20.80">
    <property type="entry name" value="Glycosidases"/>
    <property type="match status" value="1"/>
</dbReference>
<dbReference type="EMBL" id="AYRZ02000005">
    <property type="protein sequence ID" value="PHT80980.1"/>
    <property type="molecule type" value="Genomic_DNA"/>
</dbReference>
<gene>
    <name evidence="8" type="ORF">T459_13995</name>
</gene>
<dbReference type="CDD" id="cd14752">
    <property type="entry name" value="GH31_N"/>
    <property type="match status" value="1"/>
</dbReference>
<evidence type="ECO:0000313" key="8">
    <source>
        <dbReference type="EMBL" id="PHT80980.1"/>
    </source>
</evidence>
<dbReference type="Pfam" id="PF13802">
    <property type="entry name" value="Gal_mutarotas_2"/>
    <property type="match status" value="1"/>
</dbReference>
<reference evidence="8 9" key="2">
    <citation type="journal article" date="2017" name="Genome Biol.">
        <title>New reference genome sequences of hot pepper reveal the massive evolution of plant disease-resistance genes by retroduplication.</title>
        <authorList>
            <person name="Kim S."/>
            <person name="Park J."/>
            <person name="Yeom S.I."/>
            <person name="Kim Y.M."/>
            <person name="Seo E."/>
            <person name="Kim K.T."/>
            <person name="Kim M.S."/>
            <person name="Lee J.M."/>
            <person name="Cheong K."/>
            <person name="Shin H.S."/>
            <person name="Kim S.B."/>
            <person name="Han K."/>
            <person name="Lee J."/>
            <person name="Park M."/>
            <person name="Lee H.A."/>
            <person name="Lee H.Y."/>
            <person name="Lee Y."/>
            <person name="Oh S."/>
            <person name="Lee J.H."/>
            <person name="Choi E."/>
            <person name="Choi E."/>
            <person name="Lee S.E."/>
            <person name="Jeon J."/>
            <person name="Kim H."/>
            <person name="Choi G."/>
            <person name="Song H."/>
            <person name="Lee J."/>
            <person name="Lee S.C."/>
            <person name="Kwon J.K."/>
            <person name="Lee H.Y."/>
            <person name="Koo N."/>
            <person name="Hong Y."/>
            <person name="Kim R.W."/>
            <person name="Kang W.H."/>
            <person name="Huh J.H."/>
            <person name="Kang B.C."/>
            <person name="Yang T.J."/>
            <person name="Lee Y.H."/>
            <person name="Bennetzen J.L."/>
            <person name="Choi D."/>
        </authorList>
    </citation>
    <scope>NUCLEOTIDE SEQUENCE [LARGE SCALE GENOMIC DNA]</scope>
    <source>
        <strain evidence="9">cv. CM334</strain>
    </source>
</reference>
<dbReference type="Gene3D" id="2.60.40.1760">
    <property type="entry name" value="glycosyl hydrolase (family 31)"/>
    <property type="match status" value="2"/>
</dbReference>
<organism evidence="8 9">
    <name type="scientific">Capsicum annuum</name>
    <name type="common">Capsicum pepper</name>
    <dbReference type="NCBI Taxonomy" id="4072"/>
    <lineage>
        <taxon>Eukaryota</taxon>
        <taxon>Viridiplantae</taxon>
        <taxon>Streptophyta</taxon>
        <taxon>Embryophyta</taxon>
        <taxon>Tracheophyta</taxon>
        <taxon>Spermatophyta</taxon>
        <taxon>Magnoliopsida</taxon>
        <taxon>eudicotyledons</taxon>
        <taxon>Gunneridae</taxon>
        <taxon>Pentapetalae</taxon>
        <taxon>asterids</taxon>
        <taxon>lamiids</taxon>
        <taxon>Solanales</taxon>
        <taxon>Solanaceae</taxon>
        <taxon>Solanoideae</taxon>
        <taxon>Capsiceae</taxon>
        <taxon>Capsicum</taxon>
    </lineage>
</organism>
<evidence type="ECO:0000256" key="4">
    <source>
        <dbReference type="RuleBase" id="RU361185"/>
    </source>
</evidence>
<protein>
    <recommendedName>
        <fullName evidence="3">Maltase</fullName>
    </recommendedName>
</protein>
<dbReference type="AlphaFoldDB" id="A0A2G2ZG67"/>
<evidence type="ECO:0000256" key="5">
    <source>
        <dbReference type="SAM" id="Phobius"/>
    </source>
</evidence>
<reference evidence="8 9" key="1">
    <citation type="journal article" date="2014" name="Nat. Genet.">
        <title>Genome sequence of the hot pepper provides insights into the evolution of pungency in Capsicum species.</title>
        <authorList>
            <person name="Kim S."/>
            <person name="Park M."/>
            <person name="Yeom S.I."/>
            <person name="Kim Y.M."/>
            <person name="Lee J.M."/>
            <person name="Lee H.A."/>
            <person name="Seo E."/>
            <person name="Choi J."/>
            <person name="Cheong K."/>
            <person name="Kim K.T."/>
            <person name="Jung K."/>
            <person name="Lee G.W."/>
            <person name="Oh S.K."/>
            <person name="Bae C."/>
            <person name="Kim S.B."/>
            <person name="Lee H.Y."/>
            <person name="Kim S.Y."/>
            <person name="Kim M.S."/>
            <person name="Kang B.C."/>
            <person name="Jo Y.D."/>
            <person name="Yang H.B."/>
            <person name="Jeong H.J."/>
            <person name="Kang W.H."/>
            <person name="Kwon J.K."/>
            <person name="Shin C."/>
            <person name="Lim J.Y."/>
            <person name="Park J.H."/>
            <person name="Huh J.H."/>
            <person name="Kim J.S."/>
            <person name="Kim B.D."/>
            <person name="Cohen O."/>
            <person name="Paran I."/>
            <person name="Suh M.C."/>
            <person name="Lee S.B."/>
            <person name="Kim Y.K."/>
            <person name="Shin Y."/>
            <person name="Noh S.J."/>
            <person name="Park J."/>
            <person name="Seo Y.S."/>
            <person name="Kwon S.Y."/>
            <person name="Kim H.A."/>
            <person name="Park J.M."/>
            <person name="Kim H.J."/>
            <person name="Choi S.B."/>
            <person name="Bosland P.W."/>
            <person name="Reeves G."/>
            <person name="Jo S.H."/>
            <person name="Lee B.W."/>
            <person name="Cho H.T."/>
            <person name="Choi H.S."/>
            <person name="Lee M.S."/>
            <person name="Yu Y."/>
            <person name="Do Choi Y."/>
            <person name="Park B.S."/>
            <person name="van Deynze A."/>
            <person name="Ashrafi H."/>
            <person name="Hill T."/>
            <person name="Kim W.T."/>
            <person name="Pai H.S."/>
            <person name="Ahn H.K."/>
            <person name="Yeam I."/>
            <person name="Giovannoni J.J."/>
            <person name="Rose J.K."/>
            <person name="Sorensen I."/>
            <person name="Lee S.J."/>
            <person name="Kim R.W."/>
            <person name="Choi I.Y."/>
            <person name="Choi B.S."/>
            <person name="Lim J.S."/>
            <person name="Lee Y.H."/>
            <person name="Choi D."/>
        </authorList>
    </citation>
    <scope>NUCLEOTIDE SEQUENCE [LARGE SCALE GENOMIC DNA]</scope>
    <source>
        <strain evidence="9">cv. CM334</strain>
    </source>
</reference>
<feature type="domain" description="Glycoside hydrolase family 31 TIM barrel" evidence="6">
    <location>
        <begin position="300"/>
        <end position="350"/>
    </location>
</feature>
<dbReference type="PANTHER" id="PTHR22762">
    <property type="entry name" value="ALPHA-GLUCOSIDASE"/>
    <property type="match status" value="1"/>
</dbReference>
<dbReference type="STRING" id="4072.A0A2G2ZG67"/>
<dbReference type="SUPFAM" id="SSF74650">
    <property type="entry name" value="Galactose mutarotase-like"/>
    <property type="match status" value="1"/>
</dbReference>
<evidence type="ECO:0000313" key="9">
    <source>
        <dbReference type="Proteomes" id="UP000222542"/>
    </source>
</evidence>
<dbReference type="GO" id="GO:0005975">
    <property type="term" value="P:carbohydrate metabolic process"/>
    <property type="evidence" value="ECO:0007669"/>
    <property type="project" value="InterPro"/>
</dbReference>
<evidence type="ECO:0000259" key="6">
    <source>
        <dbReference type="Pfam" id="PF01055"/>
    </source>
</evidence>
<keyword evidence="5" id="KW-1133">Transmembrane helix</keyword>
<name>A0A2G2ZG67_CAPAN</name>
<comment type="similarity">
    <text evidence="1 4">Belongs to the glycosyl hydrolase 31 family.</text>
</comment>
<dbReference type="Proteomes" id="UP000222542">
    <property type="component" value="Unassembled WGS sequence"/>
</dbReference>
<evidence type="ECO:0000256" key="1">
    <source>
        <dbReference type="ARBA" id="ARBA00007806"/>
    </source>
</evidence>
<evidence type="ECO:0000256" key="3">
    <source>
        <dbReference type="ARBA" id="ARBA00041343"/>
    </source>
</evidence>
<dbReference type="InterPro" id="IPR017853">
    <property type="entry name" value="GH"/>
</dbReference>
<keyword evidence="9" id="KW-1185">Reference proteome</keyword>
<keyword evidence="2" id="KW-0325">Glycoprotein</keyword>
<dbReference type="PANTHER" id="PTHR22762:SF133">
    <property type="entry name" value="P-TYPE DOMAIN-CONTAINING PROTEIN"/>
    <property type="match status" value="1"/>
</dbReference>
<dbReference type="InterPro" id="IPR025887">
    <property type="entry name" value="Glyco_hydro_31_N_dom"/>
</dbReference>
<dbReference type="Gramene" id="PHT80980">
    <property type="protein sequence ID" value="PHT80980"/>
    <property type="gene ID" value="T459_13995"/>
</dbReference>
<keyword evidence="4" id="KW-0378">Hydrolase</keyword>
<dbReference type="InterPro" id="IPR000322">
    <property type="entry name" value="Glyco_hydro_31_TIM"/>
</dbReference>
<keyword evidence="5" id="KW-0812">Transmembrane</keyword>
<dbReference type="SUPFAM" id="SSF51445">
    <property type="entry name" value="(Trans)glycosidases"/>
    <property type="match status" value="1"/>
</dbReference>
<dbReference type="OMA" id="RINCHPQ"/>
<dbReference type="Pfam" id="PF01055">
    <property type="entry name" value="Glyco_hydro_31_2nd"/>
    <property type="match status" value="1"/>
</dbReference>
<feature type="domain" description="Glycoside hydrolase family 31 N-terminal" evidence="7">
    <location>
        <begin position="79"/>
        <end position="243"/>
    </location>
</feature>
<dbReference type="GO" id="GO:0030246">
    <property type="term" value="F:carbohydrate binding"/>
    <property type="evidence" value="ECO:0007669"/>
    <property type="project" value="InterPro"/>
</dbReference>